<dbReference type="EMBL" id="NCSJ02000072">
    <property type="protein sequence ID" value="RFU31604.1"/>
    <property type="molecule type" value="Genomic_DNA"/>
</dbReference>
<dbReference type="Proteomes" id="UP000258309">
    <property type="component" value="Unassembled WGS sequence"/>
</dbReference>
<comment type="caution">
    <text evidence="2">The sequence shown here is derived from an EMBL/GenBank/DDBJ whole genome shotgun (WGS) entry which is preliminary data.</text>
</comment>
<dbReference type="OMA" id="VITAPYF"/>
<dbReference type="OrthoDB" id="3522618at2759"/>
<feature type="signal peptide" evidence="1">
    <location>
        <begin position="1"/>
        <end position="20"/>
    </location>
</feature>
<sequence>MMTSVLAGLVLSLLPLGGQAYPHLRRDVDFPLDADYAQAKCASTDISHSVEQIWSETAAGNAWNFVKDRWSQGPNRPDGANLNFTSYFSHQFHGLQLWECGTFGSLSNCIQTLGHCGDQSGTAGDVDVPAAYVILNSFVQIHNIHQTIHDDLGNVQSQMQSQVGPFQSTFSPQKELPIDIWKEVLDVLGFVTGFFYASVFNSVLKDALKNVGVEKHGEIKDAYNTLISQTITTASRELPANTDALGIQNDLAASLGAIAKYWQDFTATANANLFSGNSDSMNSLFGLINNGAAITQLNVNDQDVLAAVEKILYGYVIPQAWSVSPQGLHPAVIASPGDDCTSFAQPNTSGKHMNDDTAAQTHVCMNGVIYYVVNAHSDGHLEPLPGGTFDTLHGGAWGGVGLDDIVISVIAGYQHNNNQNSFGMPDIATLLSGDNVDGDSLVLTNGIQTPGFFQIPFCDSFETFEQNINAGDPSMANWPCF</sequence>
<name>A0A3E2HDX1_SCYLI</name>
<evidence type="ECO:0000256" key="1">
    <source>
        <dbReference type="SAM" id="SignalP"/>
    </source>
</evidence>
<evidence type="ECO:0000313" key="2">
    <source>
        <dbReference type="EMBL" id="RFU31604.1"/>
    </source>
</evidence>
<feature type="non-terminal residue" evidence="2">
    <location>
        <position position="1"/>
    </location>
</feature>
<keyword evidence="3" id="KW-1185">Reference proteome</keyword>
<reference evidence="2 3" key="1">
    <citation type="submission" date="2018-05" db="EMBL/GenBank/DDBJ databases">
        <title>Draft genome sequence of Scytalidium lignicola DSM 105466, a ubiquitous saprotrophic fungus.</title>
        <authorList>
            <person name="Buettner E."/>
            <person name="Gebauer A.M."/>
            <person name="Hofrichter M."/>
            <person name="Liers C."/>
            <person name="Kellner H."/>
        </authorList>
    </citation>
    <scope>NUCLEOTIDE SEQUENCE [LARGE SCALE GENOMIC DNA]</scope>
    <source>
        <strain evidence="2 3">DSM 105466</strain>
    </source>
</reference>
<gene>
    <name evidence="2" type="ORF">B7463_g4733</name>
</gene>
<feature type="chain" id="PRO_5017613011" evidence="1">
    <location>
        <begin position="21"/>
        <end position="481"/>
    </location>
</feature>
<protein>
    <submittedName>
        <fullName evidence="2">Uncharacterized protein</fullName>
    </submittedName>
</protein>
<proteinExistence type="predicted"/>
<evidence type="ECO:0000313" key="3">
    <source>
        <dbReference type="Proteomes" id="UP000258309"/>
    </source>
</evidence>
<dbReference type="STRING" id="5539.A0A3E2HDX1"/>
<organism evidence="2 3">
    <name type="scientific">Scytalidium lignicola</name>
    <name type="common">Hyphomycete</name>
    <dbReference type="NCBI Taxonomy" id="5539"/>
    <lineage>
        <taxon>Eukaryota</taxon>
        <taxon>Fungi</taxon>
        <taxon>Dikarya</taxon>
        <taxon>Ascomycota</taxon>
        <taxon>Pezizomycotina</taxon>
        <taxon>Leotiomycetes</taxon>
        <taxon>Leotiomycetes incertae sedis</taxon>
        <taxon>Scytalidium</taxon>
    </lineage>
</organism>
<keyword evidence="1" id="KW-0732">Signal</keyword>
<accession>A0A3E2HDX1</accession>
<dbReference type="AlphaFoldDB" id="A0A3E2HDX1"/>
<feature type="non-terminal residue" evidence="2">
    <location>
        <position position="481"/>
    </location>
</feature>